<dbReference type="PROSITE" id="PS51257">
    <property type="entry name" value="PROKAR_LIPOPROTEIN"/>
    <property type="match status" value="1"/>
</dbReference>
<evidence type="ECO:0000313" key="3">
    <source>
        <dbReference type="Proteomes" id="UP000199114"/>
    </source>
</evidence>
<organism evidence="2 3">
    <name type="scientific">Natrinema salaciae</name>
    <dbReference type="NCBI Taxonomy" id="1186196"/>
    <lineage>
        <taxon>Archaea</taxon>
        <taxon>Methanobacteriati</taxon>
        <taxon>Methanobacteriota</taxon>
        <taxon>Stenosarchaea group</taxon>
        <taxon>Halobacteria</taxon>
        <taxon>Halobacteriales</taxon>
        <taxon>Natrialbaceae</taxon>
        <taxon>Natrinema</taxon>
    </lineage>
</organism>
<evidence type="ECO:0000256" key="1">
    <source>
        <dbReference type="SAM" id="MobiDB-lite"/>
    </source>
</evidence>
<proteinExistence type="predicted"/>
<name>A0A1H8ZLH7_9EURY</name>
<dbReference type="EMBL" id="FOFD01000001">
    <property type="protein sequence ID" value="SEP65137.1"/>
    <property type="molecule type" value="Genomic_DNA"/>
</dbReference>
<protein>
    <submittedName>
        <fullName evidence="2">Uncharacterized protein</fullName>
    </submittedName>
</protein>
<evidence type="ECO:0000313" key="2">
    <source>
        <dbReference type="EMBL" id="SEP65137.1"/>
    </source>
</evidence>
<dbReference type="OrthoDB" id="186970at2157"/>
<dbReference type="RefSeq" id="WP_090611805.1">
    <property type="nucleotide sequence ID" value="NZ_FOFD01000001.1"/>
</dbReference>
<sequence>MGSNRRNVLKLAGASLATGVAGCLGSNEENGNGTGGGDEPPAYTRWLAADDDGGVGYVYVDLTTFENADTGNESTGGESNTDVQADPMVGLPMAGTVAAAIVVSFGLSAYGLEGMVDYGQSEEQAGGTESMDSSVDAMISTNEAVVLTGDIDTAEVDETLTTEPEGFSFTEQYERTDEIGDYPVYTPVDGEGNGSIAVGDSALVFTAGGDTDDPTGAIRTPIEAAAGDVERATDELEAFDWLVSQAGHGDFVVGGYGNEFEPDATETAGDGGGNFSDIENGSQDGFDAEYSELEGLEGGVGSLTLDEDGTQATGEFAAILGDADADALEESLGSSAAESTVEVADGRVTASATWESLD</sequence>
<dbReference type="AlphaFoldDB" id="A0A1H8ZLH7"/>
<reference evidence="3" key="1">
    <citation type="submission" date="2016-10" db="EMBL/GenBank/DDBJ databases">
        <authorList>
            <person name="Varghese N."/>
            <person name="Submissions S."/>
        </authorList>
    </citation>
    <scope>NUCLEOTIDE SEQUENCE [LARGE SCALE GENOMIC DNA]</scope>
    <source>
        <strain evidence="3">DSM 25055</strain>
    </source>
</reference>
<accession>A0A1H8ZLH7</accession>
<feature type="region of interest" description="Disordered" evidence="1">
    <location>
        <begin position="259"/>
        <end position="285"/>
    </location>
</feature>
<keyword evidence="3" id="KW-1185">Reference proteome</keyword>
<dbReference type="Proteomes" id="UP000199114">
    <property type="component" value="Unassembled WGS sequence"/>
</dbReference>
<gene>
    <name evidence="2" type="ORF">SAMN04489841_0202</name>
</gene>